<dbReference type="AlphaFoldDB" id="A0A062VGB8"/>
<keyword evidence="2" id="KW-0560">Oxidoreductase</keyword>
<name>A0A062VGB8_9PROT</name>
<dbReference type="eggNOG" id="COG1028">
    <property type="taxonomic scope" value="Bacteria"/>
</dbReference>
<comment type="similarity">
    <text evidence="1">Belongs to the short-chain dehydrogenases/reductases (SDR) family.</text>
</comment>
<dbReference type="Pfam" id="PF13561">
    <property type="entry name" value="adh_short_C2"/>
    <property type="match status" value="1"/>
</dbReference>
<dbReference type="PRINTS" id="PR00081">
    <property type="entry name" value="GDHRDH"/>
</dbReference>
<evidence type="ECO:0000313" key="3">
    <source>
        <dbReference type="EMBL" id="KCZ97596.1"/>
    </source>
</evidence>
<accession>A0A062VGB8</accession>
<dbReference type="InterPro" id="IPR002347">
    <property type="entry name" value="SDR_fam"/>
</dbReference>
<dbReference type="OrthoDB" id="9797020at2"/>
<dbReference type="InterPro" id="IPR036291">
    <property type="entry name" value="NAD(P)-bd_dom_sf"/>
</dbReference>
<dbReference type="Proteomes" id="UP000027100">
    <property type="component" value="Unassembled WGS sequence"/>
</dbReference>
<comment type="caution">
    <text evidence="3">The sequence shown here is derived from an EMBL/GenBank/DDBJ whole genome shotgun (WGS) entry which is preliminary data.</text>
</comment>
<dbReference type="InterPro" id="IPR020904">
    <property type="entry name" value="Sc_DH/Rdtase_CS"/>
</dbReference>
<dbReference type="FunFam" id="3.40.50.720:FF:000084">
    <property type="entry name" value="Short-chain dehydrogenase reductase"/>
    <property type="match status" value="1"/>
</dbReference>
<dbReference type="STRING" id="1280954.HPO_13922"/>
<evidence type="ECO:0000256" key="1">
    <source>
        <dbReference type="ARBA" id="ARBA00006484"/>
    </source>
</evidence>
<evidence type="ECO:0000256" key="2">
    <source>
        <dbReference type="ARBA" id="ARBA00023002"/>
    </source>
</evidence>
<gene>
    <name evidence="3" type="ORF">HPO_13922</name>
</gene>
<proteinExistence type="inferred from homology"/>
<dbReference type="PANTHER" id="PTHR43669:SF3">
    <property type="entry name" value="ALCOHOL DEHYDROGENASE, PUTATIVE (AFU_ORTHOLOGUE AFUA_3G03445)-RELATED"/>
    <property type="match status" value="1"/>
</dbReference>
<organism evidence="3 4">
    <name type="scientific">Hyphomonas polymorpha PS728</name>
    <dbReference type="NCBI Taxonomy" id="1280954"/>
    <lineage>
        <taxon>Bacteria</taxon>
        <taxon>Pseudomonadati</taxon>
        <taxon>Pseudomonadota</taxon>
        <taxon>Alphaproteobacteria</taxon>
        <taxon>Hyphomonadales</taxon>
        <taxon>Hyphomonadaceae</taxon>
        <taxon>Hyphomonas</taxon>
    </lineage>
</organism>
<dbReference type="SUPFAM" id="SSF51735">
    <property type="entry name" value="NAD(P)-binding Rossmann-fold domains"/>
    <property type="match status" value="1"/>
</dbReference>
<keyword evidence="4" id="KW-1185">Reference proteome</keyword>
<dbReference type="PROSITE" id="PS00061">
    <property type="entry name" value="ADH_SHORT"/>
    <property type="match status" value="1"/>
</dbReference>
<dbReference type="EMBL" id="ARYM01000017">
    <property type="protein sequence ID" value="KCZ97596.1"/>
    <property type="molecule type" value="Genomic_DNA"/>
</dbReference>
<dbReference type="PRINTS" id="PR00080">
    <property type="entry name" value="SDRFAMILY"/>
</dbReference>
<dbReference type="PATRIC" id="fig|1280954.3.peg.2819"/>
<dbReference type="GO" id="GO:0016491">
    <property type="term" value="F:oxidoreductase activity"/>
    <property type="evidence" value="ECO:0007669"/>
    <property type="project" value="UniProtKB-KW"/>
</dbReference>
<protein>
    <submittedName>
        <fullName evidence="3">Cyclopentanol dehydrogenase</fullName>
    </submittedName>
</protein>
<evidence type="ECO:0000313" key="4">
    <source>
        <dbReference type="Proteomes" id="UP000027100"/>
    </source>
</evidence>
<dbReference type="PANTHER" id="PTHR43669">
    <property type="entry name" value="5-KETO-D-GLUCONATE 5-REDUCTASE"/>
    <property type="match status" value="1"/>
</dbReference>
<dbReference type="RefSeq" id="WP_035600073.1">
    <property type="nucleotide sequence ID" value="NZ_ARYM01000017.1"/>
</dbReference>
<dbReference type="Gene3D" id="3.40.50.720">
    <property type="entry name" value="NAD(P)-binding Rossmann-like Domain"/>
    <property type="match status" value="1"/>
</dbReference>
<sequence length="262" mass="27297">MKDLNGKVALVTGAASGIGLETSRLLASYGAQVVMSDINAEALADSGALGCPGARTIVHDVSSEDDWRKVFAFIEAEYGHLDILVNNAGIMRPEPFEQAKLETLRLQNRINVESVYIGMHGALPLMKKALAQGRLSTSIVNVSSVYGMVAGSAFSAYSATKGAVRALTKAVALELAGSGVRVNCILPGPAATNLSASWEPPRDADGNLLSAEEALAPWVSLIPVGRIGMADDMAPVIAFLASDMAKFITGAEFVADGGYTAQ</sequence>
<reference evidence="3 4" key="1">
    <citation type="journal article" date="2014" name="Antonie Van Leeuwenhoek">
        <title>Hyphomonas beringensis sp. nov. and Hyphomonas chukchiensis sp. nov., isolated from surface seawater of the Bering Sea and Chukchi Sea.</title>
        <authorList>
            <person name="Li C."/>
            <person name="Lai Q."/>
            <person name="Li G."/>
            <person name="Dong C."/>
            <person name="Wang J."/>
            <person name="Liao Y."/>
            <person name="Shao Z."/>
        </authorList>
    </citation>
    <scope>NUCLEOTIDE SEQUENCE [LARGE SCALE GENOMIC DNA]</scope>
    <source>
        <strain evidence="3 4">PS728</strain>
    </source>
</reference>